<dbReference type="EMBL" id="JADQCH020000002">
    <property type="protein sequence ID" value="MEY2345061.1"/>
    <property type="molecule type" value="Genomic_DNA"/>
</dbReference>
<gene>
    <name evidence="1" type="ORF">I3679_018125</name>
    <name evidence="2" type="ORF">NCTC11938_00350</name>
</gene>
<name>A0A367D401_PROMI</name>
<dbReference type="KEGG" id="pvl:AOB99_01140"/>
<dbReference type="RefSeq" id="WP_004246322.1">
    <property type="nucleotide sequence ID" value="NZ_ABFCQN020000019.1"/>
</dbReference>
<organism evidence="2 3">
    <name type="scientific">Proteus mirabilis</name>
    <dbReference type="NCBI Taxonomy" id="584"/>
    <lineage>
        <taxon>Bacteria</taxon>
        <taxon>Pseudomonadati</taxon>
        <taxon>Pseudomonadota</taxon>
        <taxon>Gammaproteobacteria</taxon>
        <taxon>Enterobacterales</taxon>
        <taxon>Morganellaceae</taxon>
        <taxon>Proteus</taxon>
    </lineage>
</organism>
<protein>
    <submittedName>
        <fullName evidence="2">Uncharacterized protein</fullName>
    </submittedName>
</protein>
<accession>A0A367D401</accession>
<dbReference type="Proteomes" id="UP000254191">
    <property type="component" value="Unassembled WGS sequence"/>
</dbReference>
<reference evidence="2 3" key="1">
    <citation type="submission" date="2018-06" db="EMBL/GenBank/DDBJ databases">
        <authorList>
            <consortium name="Pathogen Informatics"/>
            <person name="Doyle S."/>
        </authorList>
    </citation>
    <scope>NUCLEOTIDE SEQUENCE [LARGE SCALE GENOMIC DNA]</scope>
    <source>
        <strain evidence="2 3">NCTC11938</strain>
    </source>
</reference>
<evidence type="ECO:0000313" key="3">
    <source>
        <dbReference type="Proteomes" id="UP000254191"/>
    </source>
</evidence>
<proteinExistence type="predicted"/>
<dbReference type="EMBL" id="UGTS01000003">
    <property type="protein sequence ID" value="SUC18041.1"/>
    <property type="molecule type" value="Genomic_DNA"/>
</dbReference>
<evidence type="ECO:0000313" key="1">
    <source>
        <dbReference type="EMBL" id="MEY2345061.1"/>
    </source>
</evidence>
<reference evidence="1" key="2">
    <citation type="submission" date="2021-05" db="EMBL/GenBank/DDBJ databases">
        <title>First report of NDM-5 and VEB-6 producing Proteus mirabilis isolated from blood of a sepsis patient in Kolkata, India.</title>
        <authorList>
            <person name="Halder G."/>
            <person name="Chaudhuri B."/>
            <person name="Dutta S."/>
        </authorList>
    </citation>
    <scope>NUCLEOTIDE SEQUENCE [LARGE SCALE GENOMIC DNA]</scope>
    <source>
        <strain evidence="1">7049</strain>
    </source>
</reference>
<evidence type="ECO:0000313" key="2">
    <source>
        <dbReference type="EMBL" id="SUC18041.1"/>
    </source>
</evidence>
<sequence>MKITSVLFDTYYPIKPVTKITEDFSVDKMPPVEPIYEQRFDTYHPSAPANPFEEDLYCRLLRHQRDFVPRMNLYLSGVIGAIRIATNSTSTFFRRSQRRIEAIAMGCNTKEEHSSPARKGYLSGAFISIDNLAQ</sequence>
<dbReference type="AlphaFoldDB" id="A0A367D401"/>